<keyword evidence="5" id="KW-1133">Transmembrane helix</keyword>
<dbReference type="RefSeq" id="WP_105015502.1">
    <property type="nucleotide sequence ID" value="NZ_MSCN01000001.1"/>
</dbReference>
<protein>
    <recommendedName>
        <fullName evidence="9">Periplasmic chaperone PpiD</fullName>
    </recommendedName>
    <alternativeName>
        <fullName evidence="10">Periplasmic folding chaperone</fullName>
    </alternativeName>
</protein>
<evidence type="ECO:0000256" key="11">
    <source>
        <dbReference type="PROSITE-ProRule" id="PRU00278"/>
    </source>
</evidence>
<evidence type="ECO:0000256" key="5">
    <source>
        <dbReference type="ARBA" id="ARBA00022989"/>
    </source>
</evidence>
<dbReference type="InterPro" id="IPR000297">
    <property type="entry name" value="PPIase_PpiC"/>
</dbReference>
<keyword evidence="4" id="KW-0812">Transmembrane</keyword>
<feature type="domain" description="PpiC" evidence="12">
    <location>
        <begin position="333"/>
        <end position="440"/>
    </location>
</feature>
<dbReference type="Proteomes" id="UP000238882">
    <property type="component" value="Unassembled WGS sequence"/>
</dbReference>
<dbReference type="SUPFAM" id="SSF109998">
    <property type="entry name" value="Triger factor/SurA peptide-binding domain-like"/>
    <property type="match status" value="1"/>
</dbReference>
<dbReference type="EMBL" id="MSCN01000001">
    <property type="protein sequence ID" value="PQJ78905.1"/>
    <property type="molecule type" value="Genomic_DNA"/>
</dbReference>
<organism evidence="13 14">
    <name type="scientific">Polaribacter porphyrae</name>
    <dbReference type="NCBI Taxonomy" id="1137780"/>
    <lineage>
        <taxon>Bacteria</taxon>
        <taxon>Pseudomonadati</taxon>
        <taxon>Bacteroidota</taxon>
        <taxon>Flavobacteriia</taxon>
        <taxon>Flavobacteriales</taxon>
        <taxon>Flavobacteriaceae</taxon>
    </lineage>
</organism>
<name>A0A2S7WMR2_9FLAO</name>
<dbReference type="InterPro" id="IPR046357">
    <property type="entry name" value="PPIase_dom_sf"/>
</dbReference>
<keyword evidence="14" id="KW-1185">Reference proteome</keyword>
<proteinExistence type="inferred from homology"/>
<comment type="subcellular location">
    <subcellularLocation>
        <location evidence="1">Cell inner membrane</location>
        <topology evidence="1">Single-pass type II membrane protein</topology>
        <orientation evidence="1">Periplasmic side</orientation>
    </subcellularLocation>
</comment>
<dbReference type="Gene3D" id="3.10.50.40">
    <property type="match status" value="1"/>
</dbReference>
<keyword evidence="2" id="KW-1003">Cell membrane</keyword>
<keyword evidence="11 13" id="KW-0413">Isomerase</keyword>
<gene>
    <name evidence="13" type="ORF">BTO18_06790</name>
</gene>
<evidence type="ECO:0000313" key="14">
    <source>
        <dbReference type="Proteomes" id="UP000238882"/>
    </source>
</evidence>
<dbReference type="AlphaFoldDB" id="A0A2S7WMR2"/>
<evidence type="ECO:0000256" key="7">
    <source>
        <dbReference type="ARBA" id="ARBA00023186"/>
    </source>
</evidence>
<dbReference type="InterPro" id="IPR052029">
    <property type="entry name" value="PpiD_chaperone"/>
</dbReference>
<comment type="similarity">
    <text evidence="8">Belongs to the PpiD chaperone family.</text>
</comment>
<evidence type="ECO:0000256" key="1">
    <source>
        <dbReference type="ARBA" id="ARBA00004382"/>
    </source>
</evidence>
<dbReference type="PROSITE" id="PS50198">
    <property type="entry name" value="PPIC_PPIASE_2"/>
    <property type="match status" value="1"/>
</dbReference>
<evidence type="ECO:0000256" key="10">
    <source>
        <dbReference type="ARBA" id="ARBA00042775"/>
    </source>
</evidence>
<dbReference type="GO" id="GO:0005886">
    <property type="term" value="C:plasma membrane"/>
    <property type="evidence" value="ECO:0007669"/>
    <property type="project" value="UniProtKB-SubCell"/>
</dbReference>
<dbReference type="OrthoDB" id="9812372at2"/>
<keyword evidence="7" id="KW-0143">Chaperone</keyword>
<evidence type="ECO:0000256" key="9">
    <source>
        <dbReference type="ARBA" id="ARBA00040743"/>
    </source>
</evidence>
<reference evidence="13 14" key="1">
    <citation type="submission" date="2016-12" db="EMBL/GenBank/DDBJ databases">
        <title>Trade-off between light-utilization and light-protection in marine flavobacteria.</title>
        <authorList>
            <person name="Kumagai Y."/>
            <person name="Yoshizawa S."/>
            <person name="Kogure K."/>
            <person name="Iwasaki W."/>
        </authorList>
    </citation>
    <scope>NUCLEOTIDE SEQUENCE [LARGE SCALE GENOMIC DNA]</scope>
    <source>
        <strain evidence="13 14">NBRC 108759</strain>
    </source>
</reference>
<dbReference type="PANTHER" id="PTHR47529">
    <property type="entry name" value="PEPTIDYL-PROLYL CIS-TRANS ISOMERASE D"/>
    <property type="match status" value="1"/>
</dbReference>
<keyword evidence="6" id="KW-0472">Membrane</keyword>
<dbReference type="GO" id="GO:0003755">
    <property type="term" value="F:peptidyl-prolyl cis-trans isomerase activity"/>
    <property type="evidence" value="ECO:0007669"/>
    <property type="project" value="UniProtKB-KW"/>
</dbReference>
<sequence>MAVLSKIRERSMFLIIIIGLALFAFVLDPSTLGDFFNSSKINEVGEVNGESISRQEFANELEKYKQQVGGRVSEMQASKTVWDNILRKKIYKNQLEEAGISIGEADVWNEIISAQFVQNNPQYQNEAGLFDENKFKQFLADIKENNKLLWSQWSNYMNQIRDNSERNTYNNLVTAGLGASLQEGEFDYMVNNTKLNAQFVYVPYTSVADSLVKIKKSEIEAYIKKHSDEFQAEDSRDISFVKFDIVATPSDEEAIKNDVASLIKDFKIATDNKLFLSENDSDTSLNDNYQFKSSLNQKVADKIYEGEKGDVIGPYKDKGYFKISKITEVIQMPDSVKASHILIAHIGAQRVAPDVTRTEENAKKLADSLFDVIKRRRSKFGDLAKEYSSDKGSAEKDGDLDWFNYQRMTPAFRDYSFSGKKGDIDVVKSPFGYHIIRINEQKNKQKVMKLATYSRKIVASEATENQVYQKAQEFALAISKGNSSYFEIAKEKNYTTKPAVGLKTLDENVPGLGNQRSIVSWAFNSDTAVGDFKRFDLEGSNVVAFVTGASEKGLMSASKATGRVRPILVNKKKAALIKDKLEGDNLQNIAKKNATSVKKSNSITLKSPTLSGVGVEPKIVGAMFNAELNKIYNAIEGNRGVFSFKVTKRETPTALPNYDANRKRIADSRKRLTFKMYEAIKEASEIEDNRAVMYGGN</sequence>
<accession>A0A2S7WMR2</accession>
<comment type="caution">
    <text evidence="13">The sequence shown here is derived from an EMBL/GenBank/DDBJ whole genome shotgun (WGS) entry which is preliminary data.</text>
</comment>
<evidence type="ECO:0000259" key="12">
    <source>
        <dbReference type="PROSITE" id="PS50198"/>
    </source>
</evidence>
<evidence type="ECO:0000256" key="4">
    <source>
        <dbReference type="ARBA" id="ARBA00022692"/>
    </source>
</evidence>
<evidence type="ECO:0000256" key="8">
    <source>
        <dbReference type="ARBA" id="ARBA00038408"/>
    </source>
</evidence>
<dbReference type="Pfam" id="PF13623">
    <property type="entry name" value="SurA_N_2"/>
    <property type="match status" value="1"/>
</dbReference>
<dbReference type="InterPro" id="IPR027304">
    <property type="entry name" value="Trigger_fact/SurA_dom_sf"/>
</dbReference>
<keyword evidence="11" id="KW-0697">Rotamase</keyword>
<evidence type="ECO:0000313" key="13">
    <source>
        <dbReference type="EMBL" id="PQJ78905.1"/>
    </source>
</evidence>
<keyword evidence="3" id="KW-0997">Cell inner membrane</keyword>
<evidence type="ECO:0000256" key="3">
    <source>
        <dbReference type="ARBA" id="ARBA00022519"/>
    </source>
</evidence>
<evidence type="ECO:0000256" key="2">
    <source>
        <dbReference type="ARBA" id="ARBA00022475"/>
    </source>
</evidence>
<dbReference type="Pfam" id="PF13616">
    <property type="entry name" value="Rotamase_3"/>
    <property type="match status" value="1"/>
</dbReference>
<dbReference type="PANTHER" id="PTHR47529:SF1">
    <property type="entry name" value="PERIPLASMIC CHAPERONE PPID"/>
    <property type="match status" value="1"/>
</dbReference>
<dbReference type="SUPFAM" id="SSF54534">
    <property type="entry name" value="FKBP-like"/>
    <property type="match status" value="1"/>
</dbReference>
<evidence type="ECO:0000256" key="6">
    <source>
        <dbReference type="ARBA" id="ARBA00023136"/>
    </source>
</evidence>